<keyword evidence="2" id="KW-1185">Reference proteome</keyword>
<evidence type="ECO:0000313" key="2">
    <source>
        <dbReference type="Proteomes" id="UP001054837"/>
    </source>
</evidence>
<evidence type="ECO:0000313" key="1">
    <source>
        <dbReference type="EMBL" id="GIY12895.1"/>
    </source>
</evidence>
<comment type="caution">
    <text evidence="1">The sequence shown here is derived from an EMBL/GenBank/DDBJ whole genome shotgun (WGS) entry which is preliminary data.</text>
</comment>
<accession>A0AAV4QUI5</accession>
<dbReference type="AlphaFoldDB" id="A0AAV4QUI5"/>
<sequence length="104" mass="12215">MHPHECNLFKTATVEMFNQYAHERDIHRILCIIFLPSSKMFGGRNLNNARGSKLITPVGREGERNWWKQQLYIPFPTWAGKVLKFRCVEKNIQLGYLHKVSLDT</sequence>
<dbReference type="Proteomes" id="UP001054837">
    <property type="component" value="Unassembled WGS sequence"/>
</dbReference>
<proteinExistence type="predicted"/>
<reference evidence="1 2" key="1">
    <citation type="submission" date="2021-06" db="EMBL/GenBank/DDBJ databases">
        <title>Caerostris darwini draft genome.</title>
        <authorList>
            <person name="Kono N."/>
            <person name="Arakawa K."/>
        </authorList>
    </citation>
    <scope>NUCLEOTIDE SEQUENCE [LARGE SCALE GENOMIC DNA]</scope>
</reference>
<dbReference type="EMBL" id="BPLQ01005145">
    <property type="protein sequence ID" value="GIY12895.1"/>
    <property type="molecule type" value="Genomic_DNA"/>
</dbReference>
<protein>
    <submittedName>
        <fullName evidence="1">Uncharacterized protein</fullName>
    </submittedName>
</protein>
<gene>
    <name evidence="1" type="ORF">CDAR_571461</name>
</gene>
<name>A0AAV4QUI5_9ARAC</name>
<organism evidence="1 2">
    <name type="scientific">Caerostris darwini</name>
    <dbReference type="NCBI Taxonomy" id="1538125"/>
    <lineage>
        <taxon>Eukaryota</taxon>
        <taxon>Metazoa</taxon>
        <taxon>Ecdysozoa</taxon>
        <taxon>Arthropoda</taxon>
        <taxon>Chelicerata</taxon>
        <taxon>Arachnida</taxon>
        <taxon>Araneae</taxon>
        <taxon>Araneomorphae</taxon>
        <taxon>Entelegynae</taxon>
        <taxon>Araneoidea</taxon>
        <taxon>Araneidae</taxon>
        <taxon>Caerostris</taxon>
    </lineage>
</organism>